<keyword evidence="2" id="KW-1185">Reference proteome</keyword>
<name>A0ABU7I904_9SPHI</name>
<dbReference type="EMBL" id="JAZDQT010000002">
    <property type="protein sequence ID" value="MEE1945957.1"/>
    <property type="molecule type" value="Genomic_DNA"/>
</dbReference>
<organism evidence="1 2">
    <name type="scientific">Pedobacter albus</name>
    <dbReference type="NCBI Taxonomy" id="3113905"/>
    <lineage>
        <taxon>Bacteria</taxon>
        <taxon>Pseudomonadati</taxon>
        <taxon>Bacteroidota</taxon>
        <taxon>Sphingobacteriia</taxon>
        <taxon>Sphingobacteriales</taxon>
        <taxon>Sphingobacteriaceae</taxon>
        <taxon>Pedobacter</taxon>
    </lineage>
</organism>
<evidence type="ECO:0000313" key="2">
    <source>
        <dbReference type="Proteomes" id="UP001336835"/>
    </source>
</evidence>
<comment type="caution">
    <text evidence="1">The sequence shown here is derived from an EMBL/GenBank/DDBJ whole genome shotgun (WGS) entry which is preliminary data.</text>
</comment>
<reference evidence="1 2" key="1">
    <citation type="submission" date="2024-01" db="EMBL/GenBank/DDBJ databases">
        <title>Pedobacter sp. nov., isolated from fresh soil.</title>
        <authorList>
            <person name="Le N.T.T."/>
        </authorList>
    </citation>
    <scope>NUCLEOTIDE SEQUENCE [LARGE SCALE GENOMIC DNA]</scope>
    <source>
        <strain evidence="1 2">KR3-3</strain>
    </source>
</reference>
<protein>
    <submittedName>
        <fullName evidence="1">Uncharacterized protein</fullName>
    </submittedName>
</protein>
<dbReference type="RefSeq" id="WP_330108275.1">
    <property type="nucleotide sequence ID" value="NZ_JAZDQT010000002.1"/>
</dbReference>
<evidence type="ECO:0000313" key="1">
    <source>
        <dbReference type="EMBL" id="MEE1945957.1"/>
    </source>
</evidence>
<dbReference type="Proteomes" id="UP001336835">
    <property type="component" value="Unassembled WGS sequence"/>
</dbReference>
<accession>A0ABU7I904</accession>
<proteinExistence type="predicted"/>
<sequence>MGLQSFGSKGNPELCTYFAFATASKGAEVLHGIKTSTGFHTAWPCAPKAQV</sequence>
<gene>
    <name evidence="1" type="ORF">VRU48_12625</name>
</gene>